<name>A0A8J6UHC2_9BACT</name>
<accession>A0A8J6UHC2</accession>
<gene>
    <name evidence="2" type="ORF">ICT70_11155</name>
</gene>
<organism evidence="2 3">
    <name type="scientific">Pelovirga terrestris</name>
    <dbReference type="NCBI Taxonomy" id="2771352"/>
    <lineage>
        <taxon>Bacteria</taxon>
        <taxon>Pseudomonadati</taxon>
        <taxon>Thermodesulfobacteriota</taxon>
        <taxon>Desulfuromonadia</taxon>
        <taxon>Geobacterales</taxon>
        <taxon>Geobacteraceae</taxon>
        <taxon>Pelovirga</taxon>
    </lineage>
</organism>
<proteinExistence type="predicted"/>
<dbReference type="AlphaFoldDB" id="A0A8J6UHC2"/>
<dbReference type="InterPro" id="IPR052340">
    <property type="entry name" value="RNase_Y/CdgJ"/>
</dbReference>
<protein>
    <submittedName>
        <fullName evidence="2">HDOD domain-containing protein</fullName>
    </submittedName>
</protein>
<feature type="domain" description="HDOD" evidence="1">
    <location>
        <begin position="14"/>
        <end position="205"/>
    </location>
</feature>
<evidence type="ECO:0000313" key="2">
    <source>
        <dbReference type="EMBL" id="MBD1401233.1"/>
    </source>
</evidence>
<dbReference type="Pfam" id="PF08668">
    <property type="entry name" value="HDOD"/>
    <property type="match status" value="1"/>
</dbReference>
<keyword evidence="3" id="KW-1185">Reference proteome</keyword>
<dbReference type="PANTHER" id="PTHR33525:SF3">
    <property type="entry name" value="RIBONUCLEASE Y"/>
    <property type="match status" value="1"/>
</dbReference>
<dbReference type="EMBL" id="JACWUN010000012">
    <property type="protein sequence ID" value="MBD1401233.1"/>
    <property type="molecule type" value="Genomic_DNA"/>
</dbReference>
<dbReference type="Gene3D" id="1.10.3210.10">
    <property type="entry name" value="Hypothetical protein af1432"/>
    <property type="match status" value="1"/>
</dbReference>
<reference evidence="2" key="1">
    <citation type="submission" date="2020-09" db="EMBL/GenBank/DDBJ databases">
        <title>Pelobacter alkaliphilus sp. nov., a novel anaerobic arsenate-reducing bacterium from terrestrial mud volcano.</title>
        <authorList>
            <person name="Khomyakova M.A."/>
            <person name="Merkel A.Y."/>
            <person name="Slobodkin A.I."/>
        </authorList>
    </citation>
    <scope>NUCLEOTIDE SEQUENCE</scope>
    <source>
        <strain evidence="2">M08fum</strain>
    </source>
</reference>
<sequence>MVEKNSTPFDLDSIPPMPRVAAEIMTQLNSPQSSAERLADIIASDPAVAARVLRIANSSFYSMSRQVTNLSMAIVVLGERTLKNLVLAASLRGLNREFGPKEKMLWEDSMVCALAARYLAQALAVGNPEDVFVAGLFRHIGLIVMNNQPERNTDFIIQALRQGSDHSDYEQTEFGATHSDIGATVLEHWNLSEQLCYVARHHATPQPDRAVDATLISITAVVNIAGYLPGYFGLFGTPWQVDFSSLPGAELLQLDAEGLSPLIEEFRIIFQKNRHQFLA</sequence>
<dbReference type="Proteomes" id="UP000632828">
    <property type="component" value="Unassembled WGS sequence"/>
</dbReference>
<evidence type="ECO:0000313" key="3">
    <source>
        <dbReference type="Proteomes" id="UP000632828"/>
    </source>
</evidence>
<dbReference type="InterPro" id="IPR013976">
    <property type="entry name" value="HDOD"/>
</dbReference>
<evidence type="ECO:0000259" key="1">
    <source>
        <dbReference type="PROSITE" id="PS51833"/>
    </source>
</evidence>
<dbReference type="SUPFAM" id="SSF109604">
    <property type="entry name" value="HD-domain/PDEase-like"/>
    <property type="match status" value="1"/>
</dbReference>
<dbReference type="RefSeq" id="WP_191156613.1">
    <property type="nucleotide sequence ID" value="NZ_JACWUN010000012.1"/>
</dbReference>
<comment type="caution">
    <text evidence="2">The sequence shown here is derived from an EMBL/GenBank/DDBJ whole genome shotgun (WGS) entry which is preliminary data.</text>
</comment>
<dbReference type="PROSITE" id="PS51833">
    <property type="entry name" value="HDOD"/>
    <property type="match status" value="1"/>
</dbReference>
<dbReference type="PANTHER" id="PTHR33525">
    <property type="match status" value="1"/>
</dbReference>